<dbReference type="InterPro" id="IPR017896">
    <property type="entry name" value="4Fe4S_Fe-S-bd"/>
</dbReference>
<name>A0A090GUB6_MESPL</name>
<dbReference type="EMBL" id="CCNE01000014">
    <property type="protein sequence ID" value="CDX55890.1"/>
    <property type="molecule type" value="Genomic_DNA"/>
</dbReference>
<evidence type="ECO:0000313" key="3">
    <source>
        <dbReference type="Proteomes" id="UP000046122"/>
    </source>
</evidence>
<accession>A0A090GUB6</accession>
<evidence type="ECO:0000259" key="1">
    <source>
        <dbReference type="PROSITE" id="PS51379"/>
    </source>
</evidence>
<dbReference type="Proteomes" id="UP000046122">
    <property type="component" value="Unassembled WGS sequence"/>
</dbReference>
<gene>
    <name evidence="2" type="ORF">MPL3365_210118</name>
</gene>
<sequence length="63" mass="7015">MAWIKVARRTGFAVCPMCGNRGFDLEPGEDVHDENAKIKCGNCAYVCSANEWHIVSEDRSQTP</sequence>
<reference evidence="2 3" key="1">
    <citation type="submission" date="2014-08" db="EMBL/GenBank/DDBJ databases">
        <authorList>
            <person name="Moulin Lionel"/>
        </authorList>
    </citation>
    <scope>NUCLEOTIDE SEQUENCE [LARGE SCALE GENOMIC DNA]</scope>
</reference>
<protein>
    <recommendedName>
        <fullName evidence="1">4Fe-4S ferredoxin-type domain-containing protein</fullName>
    </recommendedName>
</protein>
<feature type="domain" description="4Fe-4S ferredoxin-type" evidence="1">
    <location>
        <begin position="28"/>
        <end position="57"/>
    </location>
</feature>
<dbReference type="AlphaFoldDB" id="A0A090GUB6"/>
<dbReference type="PROSITE" id="PS51379">
    <property type="entry name" value="4FE4S_FER_2"/>
    <property type="match status" value="1"/>
</dbReference>
<proteinExistence type="predicted"/>
<evidence type="ECO:0000313" key="2">
    <source>
        <dbReference type="EMBL" id="CDX55890.1"/>
    </source>
</evidence>
<organism evidence="2 3">
    <name type="scientific">Mesorhizobium plurifarium</name>
    <dbReference type="NCBI Taxonomy" id="69974"/>
    <lineage>
        <taxon>Bacteria</taxon>
        <taxon>Pseudomonadati</taxon>
        <taxon>Pseudomonadota</taxon>
        <taxon>Alphaproteobacteria</taxon>
        <taxon>Hyphomicrobiales</taxon>
        <taxon>Phyllobacteriaceae</taxon>
        <taxon>Mesorhizobium</taxon>
    </lineage>
</organism>